<keyword evidence="8" id="KW-0653">Protein transport</keyword>
<dbReference type="GO" id="GO:0045039">
    <property type="term" value="P:protein insertion into mitochondrial inner membrane"/>
    <property type="evidence" value="ECO:0007669"/>
    <property type="project" value="UniProtKB-UniRule"/>
</dbReference>
<keyword evidence="4 8" id="KW-0999">Mitochondrion inner membrane</keyword>
<evidence type="ECO:0000256" key="6">
    <source>
        <dbReference type="ARBA" id="ARBA00023128"/>
    </source>
</evidence>
<organism evidence="9">
    <name type="scientific">Alexandrium catenella</name>
    <name type="common">Red tide dinoflagellate</name>
    <name type="synonym">Gonyaulax catenella</name>
    <dbReference type="NCBI Taxonomy" id="2925"/>
    <lineage>
        <taxon>Eukaryota</taxon>
        <taxon>Sar</taxon>
        <taxon>Alveolata</taxon>
        <taxon>Dinophyceae</taxon>
        <taxon>Gonyaulacales</taxon>
        <taxon>Pyrocystaceae</taxon>
        <taxon>Alexandrium</taxon>
    </lineage>
</organism>
<evidence type="ECO:0000256" key="3">
    <source>
        <dbReference type="ARBA" id="ARBA00022692"/>
    </source>
</evidence>
<evidence type="ECO:0000313" key="9">
    <source>
        <dbReference type="EMBL" id="CAD9134873.1"/>
    </source>
</evidence>
<keyword evidence="8" id="KW-0811">Translocation</keyword>
<keyword evidence="7 8" id="KW-0472">Membrane</keyword>
<feature type="transmembrane region" description="Helical" evidence="8">
    <location>
        <begin position="54"/>
        <end position="75"/>
    </location>
</feature>
<comment type="subunit">
    <text evidence="8">Component of the TIM22 complex.</text>
</comment>
<dbReference type="GO" id="GO:0008320">
    <property type="term" value="F:protein transmembrane transporter activity"/>
    <property type="evidence" value="ECO:0007669"/>
    <property type="project" value="UniProtKB-UniRule"/>
</dbReference>
<dbReference type="InterPro" id="IPR039175">
    <property type="entry name" value="TIM22"/>
</dbReference>
<name>A0A7S1MNT9_ALECA</name>
<sequence length="174" mass="18772">MWSESFNAAQHAVDPLNPFVSERYRFLNYKPPLPPEMQQSLDVERIMSGCTAHAALGGIGGSVMGLLMGGFFHAMQPMNVDTSLSTWQQLRLSYKGFGTACTRMSRNFAKVGVVYAGVECFLERERATKDIPNAMYAGCATGGVLAFQAGPQAMALGCAGFAAFSMVIELVMGH</sequence>
<keyword evidence="8" id="KW-0813">Transport</keyword>
<gene>
    <name evidence="9" type="ORF">ACAT0790_LOCUS23969</name>
</gene>
<comment type="subcellular location">
    <subcellularLocation>
        <location evidence="1 8">Mitochondrion inner membrane</location>
        <topology evidence="1 8">Multi-pass membrane protein</topology>
    </subcellularLocation>
</comment>
<reference evidence="9" key="1">
    <citation type="submission" date="2021-01" db="EMBL/GenBank/DDBJ databases">
        <authorList>
            <person name="Corre E."/>
            <person name="Pelletier E."/>
            <person name="Niang G."/>
            <person name="Scheremetjew M."/>
            <person name="Finn R."/>
            <person name="Kale V."/>
            <person name="Holt S."/>
            <person name="Cochrane G."/>
            <person name="Meng A."/>
            <person name="Brown T."/>
            <person name="Cohen L."/>
        </authorList>
    </citation>
    <scope>NUCLEOTIDE SEQUENCE</scope>
    <source>
        <strain evidence="9">OF101</strain>
    </source>
</reference>
<keyword evidence="6 8" id="KW-0496">Mitochondrion</keyword>
<evidence type="ECO:0000256" key="8">
    <source>
        <dbReference type="RuleBase" id="RU367038"/>
    </source>
</evidence>
<evidence type="ECO:0000256" key="1">
    <source>
        <dbReference type="ARBA" id="ARBA00004448"/>
    </source>
</evidence>
<accession>A0A7S1MNT9</accession>
<evidence type="ECO:0000256" key="5">
    <source>
        <dbReference type="ARBA" id="ARBA00022989"/>
    </source>
</evidence>
<dbReference type="AlphaFoldDB" id="A0A7S1MNT9"/>
<comment type="function">
    <text evidence="8">Essential core component of the TIM22 complex, a complex that mediates the import and insertion of multi-pass transmembrane proteins into the mitochondrial inner membrane. In the TIM22 complex, it constitutes the voltage-activated and signal-gated channel. Forms a twin-pore translocase that uses the membrane potential as external driving force in 2 voltage-dependent steps.</text>
</comment>
<dbReference type="EMBL" id="HBGE01039832">
    <property type="protein sequence ID" value="CAD9134873.1"/>
    <property type="molecule type" value="Transcribed_RNA"/>
</dbReference>
<evidence type="ECO:0000256" key="2">
    <source>
        <dbReference type="ARBA" id="ARBA00008444"/>
    </source>
</evidence>
<proteinExistence type="inferred from homology"/>
<dbReference type="PANTHER" id="PTHR14110">
    <property type="entry name" value="MITOCHONDRIAL IMPORT INNER MEMBRANE TRANSLOCASE SUBUNIT TIM22"/>
    <property type="match status" value="1"/>
</dbReference>
<dbReference type="PANTHER" id="PTHR14110:SF0">
    <property type="entry name" value="MITOCHONDRIAL IMPORT INNER MEMBRANE TRANSLOCASE SUBUNIT TIM22"/>
    <property type="match status" value="1"/>
</dbReference>
<keyword evidence="3 8" id="KW-0812">Transmembrane</keyword>
<evidence type="ECO:0000256" key="7">
    <source>
        <dbReference type="ARBA" id="ARBA00023136"/>
    </source>
</evidence>
<comment type="similarity">
    <text evidence="2 8">Belongs to the Tim17/Tim22/Tim23 family.</text>
</comment>
<keyword evidence="5 8" id="KW-1133">Transmembrane helix</keyword>
<evidence type="ECO:0000256" key="4">
    <source>
        <dbReference type="ARBA" id="ARBA00022792"/>
    </source>
</evidence>
<dbReference type="GO" id="GO:0030943">
    <property type="term" value="F:mitochondrion targeting sequence binding"/>
    <property type="evidence" value="ECO:0007669"/>
    <property type="project" value="TreeGrafter"/>
</dbReference>
<feature type="transmembrane region" description="Helical" evidence="8">
    <location>
        <begin position="153"/>
        <end position="172"/>
    </location>
</feature>
<dbReference type="Pfam" id="PF02466">
    <property type="entry name" value="Tim17"/>
    <property type="match status" value="1"/>
</dbReference>
<protein>
    <recommendedName>
        <fullName evidence="8">Mitochondrial import inner membrane translocase subunit TIM22</fullName>
    </recommendedName>
</protein>
<dbReference type="GO" id="GO:0042721">
    <property type="term" value="C:TIM22 mitochondrial import inner membrane insertion complex"/>
    <property type="evidence" value="ECO:0007669"/>
    <property type="project" value="UniProtKB-UniRule"/>
</dbReference>